<reference evidence="1" key="1">
    <citation type="journal article" date="2023" name="Mol. Biol. Evol.">
        <title>Third-Generation Sequencing Reveals the Adaptive Role of the Epigenome in Three Deep-Sea Polychaetes.</title>
        <authorList>
            <person name="Perez M."/>
            <person name="Aroh O."/>
            <person name="Sun Y."/>
            <person name="Lan Y."/>
            <person name="Juniper S.K."/>
            <person name="Young C.R."/>
            <person name="Angers B."/>
            <person name="Qian P.Y."/>
        </authorList>
    </citation>
    <scope>NUCLEOTIDE SEQUENCE</scope>
    <source>
        <strain evidence="1">P08H-3</strain>
    </source>
</reference>
<dbReference type="AlphaFoldDB" id="A0AAD9MV78"/>
<proteinExistence type="predicted"/>
<protein>
    <submittedName>
        <fullName evidence="1">Uncharacterized protein</fullName>
    </submittedName>
</protein>
<keyword evidence="2" id="KW-1185">Reference proteome</keyword>
<evidence type="ECO:0000313" key="1">
    <source>
        <dbReference type="EMBL" id="KAK2147037.1"/>
    </source>
</evidence>
<gene>
    <name evidence="1" type="ORF">LSH36_573g06029</name>
</gene>
<sequence>MLNNEPLSFTPSNKYIGMIVHDKLDDEEDIMRHVKESDAYYSASDVSDEEIDEWAHGLDVAAVDDHTSSTNRITILGRFTLGEVVIHISKSADKIDTQYLMLRIDRVCMDVAMTTYGMAFQANLGGVEVVDKIHLGHSGEYMELMGCKRDSELITAKYRKVDPECPEFKEKYHSVEQGLIINVSSLKIMFDRTAILYLNTFIQGLLIKPHQIGSSPVYNGKYILEIVEMVDNRVCL</sequence>
<name>A0AAD9MV78_9ANNE</name>
<accession>A0AAD9MV78</accession>
<dbReference type="Proteomes" id="UP001208570">
    <property type="component" value="Unassembled WGS sequence"/>
</dbReference>
<comment type="caution">
    <text evidence="1">The sequence shown here is derived from an EMBL/GenBank/DDBJ whole genome shotgun (WGS) entry which is preliminary data.</text>
</comment>
<organism evidence="1 2">
    <name type="scientific">Paralvinella palmiformis</name>
    <dbReference type="NCBI Taxonomy" id="53620"/>
    <lineage>
        <taxon>Eukaryota</taxon>
        <taxon>Metazoa</taxon>
        <taxon>Spiralia</taxon>
        <taxon>Lophotrochozoa</taxon>
        <taxon>Annelida</taxon>
        <taxon>Polychaeta</taxon>
        <taxon>Sedentaria</taxon>
        <taxon>Canalipalpata</taxon>
        <taxon>Terebellida</taxon>
        <taxon>Terebelliformia</taxon>
        <taxon>Alvinellidae</taxon>
        <taxon>Paralvinella</taxon>
    </lineage>
</organism>
<evidence type="ECO:0000313" key="2">
    <source>
        <dbReference type="Proteomes" id="UP001208570"/>
    </source>
</evidence>
<dbReference type="EMBL" id="JAODUP010000573">
    <property type="protein sequence ID" value="KAK2147037.1"/>
    <property type="molecule type" value="Genomic_DNA"/>
</dbReference>